<feature type="signal peptide" evidence="1">
    <location>
        <begin position="1"/>
        <end position="24"/>
    </location>
</feature>
<gene>
    <name evidence="2" type="ORF">KC19_1G105800</name>
</gene>
<feature type="chain" id="PRO_5035868839" description="Secreted protein" evidence="1">
    <location>
        <begin position="25"/>
        <end position="56"/>
    </location>
</feature>
<proteinExistence type="predicted"/>
<keyword evidence="3" id="KW-1185">Reference proteome</keyword>
<comment type="caution">
    <text evidence="2">The sequence shown here is derived from an EMBL/GenBank/DDBJ whole genome shotgun (WGS) entry which is preliminary data.</text>
</comment>
<sequence length="56" mass="6248">MAMKGCGVLLFFVIFSFLAVEGEGGLEEDLRGVIEELCHVCALREEPRFVLIFTGR</sequence>
<evidence type="ECO:0000256" key="1">
    <source>
        <dbReference type="SAM" id="SignalP"/>
    </source>
</evidence>
<dbReference type="EMBL" id="CM026421">
    <property type="protein sequence ID" value="KAG0590522.1"/>
    <property type="molecule type" value="Genomic_DNA"/>
</dbReference>
<evidence type="ECO:0000313" key="3">
    <source>
        <dbReference type="Proteomes" id="UP000822688"/>
    </source>
</evidence>
<organism evidence="2 3">
    <name type="scientific">Ceratodon purpureus</name>
    <name type="common">Fire moss</name>
    <name type="synonym">Dicranum purpureum</name>
    <dbReference type="NCBI Taxonomy" id="3225"/>
    <lineage>
        <taxon>Eukaryota</taxon>
        <taxon>Viridiplantae</taxon>
        <taxon>Streptophyta</taxon>
        <taxon>Embryophyta</taxon>
        <taxon>Bryophyta</taxon>
        <taxon>Bryophytina</taxon>
        <taxon>Bryopsida</taxon>
        <taxon>Dicranidae</taxon>
        <taxon>Pseudoditrichales</taxon>
        <taxon>Ditrichaceae</taxon>
        <taxon>Ceratodon</taxon>
    </lineage>
</organism>
<evidence type="ECO:0008006" key="4">
    <source>
        <dbReference type="Google" id="ProtNLM"/>
    </source>
</evidence>
<name>A0A8T0J5L5_CERPU</name>
<reference evidence="2" key="1">
    <citation type="submission" date="2020-06" db="EMBL/GenBank/DDBJ databases">
        <title>WGS assembly of Ceratodon purpureus strain R40.</title>
        <authorList>
            <person name="Carey S.B."/>
            <person name="Jenkins J."/>
            <person name="Shu S."/>
            <person name="Lovell J.T."/>
            <person name="Sreedasyam A."/>
            <person name="Maumus F."/>
            <person name="Tiley G.P."/>
            <person name="Fernandez-Pozo N."/>
            <person name="Barry K."/>
            <person name="Chen C."/>
            <person name="Wang M."/>
            <person name="Lipzen A."/>
            <person name="Daum C."/>
            <person name="Saski C.A."/>
            <person name="Payton A.C."/>
            <person name="Mcbreen J.C."/>
            <person name="Conrad R.E."/>
            <person name="Kollar L.M."/>
            <person name="Olsson S."/>
            <person name="Huttunen S."/>
            <person name="Landis J.B."/>
            <person name="Wickett N.J."/>
            <person name="Johnson M.G."/>
            <person name="Rensing S.A."/>
            <person name="Grimwood J."/>
            <person name="Schmutz J."/>
            <person name="Mcdaniel S.F."/>
        </authorList>
    </citation>
    <scope>NUCLEOTIDE SEQUENCE</scope>
    <source>
        <strain evidence="2">R40</strain>
    </source>
</reference>
<keyword evidence="1" id="KW-0732">Signal</keyword>
<protein>
    <recommendedName>
        <fullName evidence="4">Secreted protein</fullName>
    </recommendedName>
</protein>
<dbReference type="AlphaFoldDB" id="A0A8T0J5L5"/>
<accession>A0A8T0J5L5</accession>
<dbReference type="Proteomes" id="UP000822688">
    <property type="component" value="Chromosome 1"/>
</dbReference>
<evidence type="ECO:0000313" key="2">
    <source>
        <dbReference type="EMBL" id="KAG0590522.1"/>
    </source>
</evidence>